<proteinExistence type="predicted"/>
<protein>
    <submittedName>
        <fullName evidence="2">Uncharacterized protein</fullName>
    </submittedName>
</protein>
<feature type="transmembrane region" description="Helical" evidence="1">
    <location>
        <begin position="127"/>
        <end position="145"/>
    </location>
</feature>
<feature type="transmembrane region" description="Helical" evidence="1">
    <location>
        <begin position="93"/>
        <end position="115"/>
    </location>
</feature>
<reference evidence="2 4" key="1">
    <citation type="submission" date="2020-01" db="EMBL/GenBank/DDBJ databases">
        <authorList>
            <person name="Mishra B."/>
        </authorList>
    </citation>
    <scope>NUCLEOTIDE SEQUENCE [LARGE SCALE GENOMIC DNA]</scope>
</reference>
<dbReference type="AlphaFoldDB" id="A0A6D2HI20"/>
<evidence type="ECO:0000313" key="4">
    <source>
        <dbReference type="Proteomes" id="UP000467841"/>
    </source>
</evidence>
<evidence type="ECO:0000313" key="2">
    <source>
        <dbReference type="EMBL" id="CAA7014299.1"/>
    </source>
</evidence>
<feature type="transmembrane region" description="Helical" evidence="1">
    <location>
        <begin position="47"/>
        <end position="68"/>
    </location>
</feature>
<feature type="transmembrane region" description="Helical" evidence="1">
    <location>
        <begin position="6"/>
        <end position="26"/>
    </location>
</feature>
<keyword evidence="4" id="KW-1185">Reference proteome</keyword>
<gene>
    <name evidence="2" type="ORF">MERR_LOCUS1533</name>
    <name evidence="3" type="ORF">MERR_LOCUS16276</name>
</gene>
<feature type="transmembrane region" description="Helical" evidence="1">
    <location>
        <begin position="151"/>
        <end position="167"/>
    </location>
</feature>
<dbReference type="EMBL" id="CACVBM020000104">
    <property type="protein sequence ID" value="CAA7014299.1"/>
    <property type="molecule type" value="Genomic_DNA"/>
</dbReference>
<dbReference type="EMBL" id="CACVBM020001075">
    <property type="protein sequence ID" value="CAA7029041.1"/>
    <property type="molecule type" value="Genomic_DNA"/>
</dbReference>
<keyword evidence="1" id="KW-0472">Membrane</keyword>
<organism evidence="2 4">
    <name type="scientific">Microthlaspi erraticum</name>
    <dbReference type="NCBI Taxonomy" id="1685480"/>
    <lineage>
        <taxon>Eukaryota</taxon>
        <taxon>Viridiplantae</taxon>
        <taxon>Streptophyta</taxon>
        <taxon>Embryophyta</taxon>
        <taxon>Tracheophyta</taxon>
        <taxon>Spermatophyta</taxon>
        <taxon>Magnoliopsida</taxon>
        <taxon>eudicotyledons</taxon>
        <taxon>Gunneridae</taxon>
        <taxon>Pentapetalae</taxon>
        <taxon>rosids</taxon>
        <taxon>malvids</taxon>
        <taxon>Brassicales</taxon>
        <taxon>Brassicaceae</taxon>
        <taxon>Coluteocarpeae</taxon>
        <taxon>Microthlaspi</taxon>
    </lineage>
</organism>
<name>A0A6D2HI20_9BRAS</name>
<evidence type="ECO:0000256" key="1">
    <source>
        <dbReference type="SAM" id="Phobius"/>
    </source>
</evidence>
<keyword evidence="1" id="KW-1133">Transmembrane helix</keyword>
<sequence length="170" mass="18757">MDNYYLNNNTFFLFTLALFIFLHHNARTNRVTVSLVSPVSPTRWNEIVMAIHSVMGVVLTTILVFLPLKKEADASGKIPMPLVSNPTENLKTIAYDLAMLVITLGWGGFFILALPSRGYYMGKVMDCLSIAFGLVLLGFLLYYVIGGPGTIGAVFGCLAIAAGHFYVRNW</sequence>
<keyword evidence="1" id="KW-0812">Transmembrane</keyword>
<evidence type="ECO:0000313" key="3">
    <source>
        <dbReference type="EMBL" id="CAA7029041.1"/>
    </source>
</evidence>
<dbReference type="Proteomes" id="UP000467841">
    <property type="component" value="Unassembled WGS sequence"/>
</dbReference>
<accession>A0A6D2HI20</accession>